<organism evidence="2 3">
    <name type="scientific">Oikopleura dioica</name>
    <name type="common">Tunicate</name>
    <dbReference type="NCBI Taxonomy" id="34765"/>
    <lineage>
        <taxon>Eukaryota</taxon>
        <taxon>Metazoa</taxon>
        <taxon>Chordata</taxon>
        <taxon>Tunicata</taxon>
        <taxon>Appendicularia</taxon>
        <taxon>Copelata</taxon>
        <taxon>Oikopleuridae</taxon>
        <taxon>Oikopleura</taxon>
    </lineage>
</organism>
<evidence type="ECO:0000313" key="3">
    <source>
        <dbReference type="Proteomes" id="UP001158576"/>
    </source>
</evidence>
<reference evidence="2 3" key="1">
    <citation type="submission" date="2021-04" db="EMBL/GenBank/DDBJ databases">
        <authorList>
            <person name="Bliznina A."/>
        </authorList>
    </citation>
    <scope>NUCLEOTIDE SEQUENCE [LARGE SCALE GENOMIC DNA]</scope>
</reference>
<evidence type="ECO:0000259" key="1">
    <source>
        <dbReference type="Pfam" id="PF13679"/>
    </source>
</evidence>
<dbReference type="InterPro" id="IPR025714">
    <property type="entry name" value="Methyltranfer_dom"/>
</dbReference>
<dbReference type="InterPro" id="IPR029063">
    <property type="entry name" value="SAM-dependent_MTases_sf"/>
</dbReference>
<protein>
    <submittedName>
        <fullName evidence="2">Oidioi.mRNA.OKI2018_I69.chr2.g7049.t1.cds</fullName>
    </submittedName>
</protein>
<dbReference type="Gene3D" id="3.40.50.150">
    <property type="entry name" value="Vaccinia Virus protein VP39"/>
    <property type="match status" value="1"/>
</dbReference>
<dbReference type="Proteomes" id="UP001158576">
    <property type="component" value="Chromosome 2"/>
</dbReference>
<feature type="domain" description="Methyltransferase" evidence="1">
    <location>
        <begin position="342"/>
        <end position="458"/>
    </location>
</feature>
<proteinExistence type="predicted"/>
<evidence type="ECO:0000313" key="2">
    <source>
        <dbReference type="EMBL" id="CAG5112882.1"/>
    </source>
</evidence>
<dbReference type="Pfam" id="PF13679">
    <property type="entry name" value="Methyltransf_32"/>
    <property type="match status" value="1"/>
</dbReference>
<dbReference type="SUPFAM" id="SSF53335">
    <property type="entry name" value="S-adenosyl-L-methionine-dependent methyltransferases"/>
    <property type="match status" value="1"/>
</dbReference>
<name>A0ABN7TBX4_OIKDI</name>
<dbReference type="EMBL" id="OU015567">
    <property type="protein sequence ID" value="CAG5112882.1"/>
    <property type="molecule type" value="Genomic_DNA"/>
</dbReference>
<keyword evidence="3" id="KW-1185">Reference proteome</keyword>
<sequence length="542" mass="60935">MLFVEKDSAEKEILRFVAKFCGAEYEICENEEETIWCEKPVMKVGKNDFVASLPSILRYIAKSNGFKNLLGCKGACLKTPAEFSSRTRLIQESLTQYKTDLSKVLLGVSDLEQILSGPIVQHNIDKYQRQLLKHERELERKRDWNGELKGKQEIPLKKIPTKDLPELEHAFLEGIQLSISDLAAFLPVEKVKEKIGERDFNEKFPTVRKWFYRCTRIIQSKTINTDNSISGYDPVLLNEPIATQDFVVIARRQTPLKKISPALEKDDIKSDIHSKSSKSMIQKLELSAKVDLETVRNKLPSPDPYSHVAIPDRDKIILDGFADPAKGGLGKARTERKLLQLQNMVARLKKMDTKGKIIVDFCAGGGHLGLAAAKVCPEATIVLVETKEESLNRARSRIQEWKVTNVAICQSNLTQLNCKFDIGLAVHACGSATDQVIQMCLKWRAAFIVSPCCYGRVSDLVLPRSKEYQKRISSQESLLLAHAADITPVDESLTKTGKECMNLTDTDRKLMCEEKGYVATVYEMIPLSCSPKNNFIVAEPAN</sequence>
<gene>
    <name evidence="2" type="ORF">OKIOD_LOCUS15814</name>
</gene>
<dbReference type="PANTHER" id="PTHR13369:SF0">
    <property type="entry name" value="GLUTATHIONE S-TRANSFERASE C-TERMINAL DOMAIN-CONTAINING PROTEIN"/>
    <property type="match status" value="1"/>
</dbReference>
<dbReference type="PANTHER" id="PTHR13369">
    <property type="match status" value="1"/>
</dbReference>
<accession>A0ABN7TBX4</accession>